<organism evidence="3 4">
    <name type="scientific">Sphingomonas naphthae</name>
    <dbReference type="NCBI Taxonomy" id="1813468"/>
    <lineage>
        <taxon>Bacteria</taxon>
        <taxon>Pseudomonadati</taxon>
        <taxon>Pseudomonadota</taxon>
        <taxon>Alphaproteobacteria</taxon>
        <taxon>Sphingomonadales</taxon>
        <taxon>Sphingomonadaceae</taxon>
        <taxon>Sphingomonas</taxon>
    </lineage>
</organism>
<dbReference type="PANTHER" id="PTHR43639">
    <property type="entry name" value="OXIDOREDUCTASE, SHORT-CHAIN DEHYDROGENASE/REDUCTASE FAMILY (AFU_ORTHOLOGUE AFUA_5G02870)"/>
    <property type="match status" value="1"/>
</dbReference>
<evidence type="ECO:0000313" key="4">
    <source>
        <dbReference type="Proteomes" id="UP001220395"/>
    </source>
</evidence>
<dbReference type="EMBL" id="CP117411">
    <property type="protein sequence ID" value="WCT72559.1"/>
    <property type="molecule type" value="Genomic_DNA"/>
</dbReference>
<dbReference type="Proteomes" id="UP001220395">
    <property type="component" value="Chromosome"/>
</dbReference>
<comment type="similarity">
    <text evidence="1">Belongs to the short-chain dehydrogenases/reductases (SDR) family.</text>
</comment>
<evidence type="ECO:0000313" key="3">
    <source>
        <dbReference type="EMBL" id="WCT72559.1"/>
    </source>
</evidence>
<dbReference type="RefSeq" id="WP_273686525.1">
    <property type="nucleotide sequence ID" value="NZ_CP117411.1"/>
</dbReference>
<accession>A0ABY7THD1</accession>
<dbReference type="SUPFAM" id="SSF51735">
    <property type="entry name" value="NAD(P)-binding Rossmann-fold domains"/>
    <property type="match status" value="1"/>
</dbReference>
<evidence type="ECO:0000256" key="2">
    <source>
        <dbReference type="ARBA" id="ARBA00023002"/>
    </source>
</evidence>
<dbReference type="Gene3D" id="3.40.50.720">
    <property type="entry name" value="NAD(P)-binding Rossmann-like Domain"/>
    <property type="match status" value="1"/>
</dbReference>
<dbReference type="InterPro" id="IPR036291">
    <property type="entry name" value="NAD(P)-bd_dom_sf"/>
</dbReference>
<dbReference type="Pfam" id="PF13561">
    <property type="entry name" value="adh_short_C2"/>
    <property type="match status" value="1"/>
</dbReference>
<name>A0ABY7THD1_9SPHN</name>
<keyword evidence="2" id="KW-0560">Oxidoreductase</keyword>
<protein>
    <submittedName>
        <fullName evidence="3">SDR family oxidoreductase</fullName>
    </submittedName>
</protein>
<dbReference type="InterPro" id="IPR002347">
    <property type="entry name" value="SDR_fam"/>
</dbReference>
<proteinExistence type="inferred from homology"/>
<dbReference type="PANTHER" id="PTHR43639:SF1">
    <property type="entry name" value="SHORT-CHAIN DEHYDROGENASE_REDUCTASE FAMILY PROTEIN"/>
    <property type="match status" value="1"/>
</dbReference>
<reference evidence="3 4" key="1">
    <citation type="submission" date="2023-02" db="EMBL/GenBank/DDBJ databases">
        <title>Genome sequence of Sphingomonas naphthae.</title>
        <authorList>
            <person name="Kim S."/>
            <person name="Heo J."/>
            <person name="Kwon S.-W."/>
        </authorList>
    </citation>
    <scope>NUCLEOTIDE SEQUENCE [LARGE SCALE GENOMIC DNA]</scope>
    <source>
        <strain evidence="3 4">KACC 18716</strain>
    </source>
</reference>
<sequence>MSLPPLALVTGGTRRLGAAIAARLAGEGMSLALHYREHADPDAALAAAIAAHATDWAAFPADLADESDVEGLIPAIEAHFGRAPNVLVNSASLWTEDDLATADMASYALHFRVNAAAPTILATRVAARASAAAPAVVVNILDQRIAHPHGDQPSYTLSKLALAEATRLLARTLAPHTRVLGVAPGLTIPTNEYVPGQMVRLAATMPLGRLASPEDIADAVAWAVRARSSTGQILFVDGGASLVSYDRDFVRLERD</sequence>
<dbReference type="PRINTS" id="PR00081">
    <property type="entry name" value="GDHRDH"/>
</dbReference>
<keyword evidence="4" id="KW-1185">Reference proteome</keyword>
<gene>
    <name evidence="3" type="ORF">PQ455_13045</name>
</gene>
<evidence type="ECO:0000256" key="1">
    <source>
        <dbReference type="ARBA" id="ARBA00006484"/>
    </source>
</evidence>